<dbReference type="EMBL" id="CAUWAG010000020">
    <property type="protein sequence ID" value="CAJ2514134.1"/>
    <property type="molecule type" value="Genomic_DNA"/>
</dbReference>
<comment type="caution">
    <text evidence="1">The sequence shown here is derived from an EMBL/GenBank/DDBJ whole genome shotgun (WGS) entry which is preliminary data.</text>
</comment>
<gene>
    <name evidence="1" type="ORF">KHLLAP_LOCUS14602</name>
</gene>
<organism evidence="1 2">
    <name type="scientific">Anthostomella pinea</name>
    <dbReference type="NCBI Taxonomy" id="933095"/>
    <lineage>
        <taxon>Eukaryota</taxon>
        <taxon>Fungi</taxon>
        <taxon>Dikarya</taxon>
        <taxon>Ascomycota</taxon>
        <taxon>Pezizomycotina</taxon>
        <taxon>Sordariomycetes</taxon>
        <taxon>Xylariomycetidae</taxon>
        <taxon>Xylariales</taxon>
        <taxon>Xylariaceae</taxon>
        <taxon>Anthostomella</taxon>
    </lineage>
</organism>
<feature type="non-terminal residue" evidence="1">
    <location>
        <position position="1"/>
    </location>
</feature>
<evidence type="ECO:0000313" key="2">
    <source>
        <dbReference type="Proteomes" id="UP001295740"/>
    </source>
</evidence>
<evidence type="ECO:0000313" key="1">
    <source>
        <dbReference type="EMBL" id="CAJ2514134.1"/>
    </source>
</evidence>
<accession>A0AAI8YQV7</accession>
<reference evidence="1" key="1">
    <citation type="submission" date="2023-10" db="EMBL/GenBank/DDBJ databases">
        <authorList>
            <person name="Hackl T."/>
        </authorList>
    </citation>
    <scope>NUCLEOTIDE SEQUENCE</scope>
</reference>
<proteinExistence type="predicted"/>
<sequence>RVMLHEFILNAGLPKLLDILERPTKTSIRSEIDRIRQCPSHGQSDINLVERYEAFDWVLRPGAPYTKKKSDIGIEYAFYTFSCADTEWYKHVWEGFLLVHDWNYFWDLERLIGFTNGRILVPDRDWEDMAEEYSFSGEDD</sequence>
<protein>
    <submittedName>
        <fullName evidence="1">Uu.00g022530.m01.CDS01</fullName>
    </submittedName>
</protein>
<keyword evidence="2" id="KW-1185">Reference proteome</keyword>
<dbReference type="Proteomes" id="UP001295740">
    <property type="component" value="Unassembled WGS sequence"/>
</dbReference>
<dbReference type="AlphaFoldDB" id="A0AAI8YQV7"/>
<name>A0AAI8YQV7_9PEZI</name>